<feature type="domain" description="Histidine kinase" evidence="11">
    <location>
        <begin position="1"/>
        <end position="91"/>
    </location>
</feature>
<evidence type="ECO:0000256" key="6">
    <source>
        <dbReference type="ARBA" id="ARBA00022692"/>
    </source>
</evidence>
<dbReference type="EMBL" id="BAAAPE010000025">
    <property type="protein sequence ID" value="GAA2101119.1"/>
    <property type="molecule type" value="Genomic_DNA"/>
</dbReference>
<dbReference type="PROSITE" id="PS50109">
    <property type="entry name" value="HIS_KIN"/>
    <property type="match status" value="1"/>
</dbReference>
<evidence type="ECO:0000256" key="9">
    <source>
        <dbReference type="ARBA" id="ARBA00023012"/>
    </source>
</evidence>
<sequence>MRVHTGTGTGVRPEAVTLTVENTGERLAPDTVATLTEPFQRGTERIHADHAGVGLGLALVKTIVQAHDGTLTLAPRPAGGLRVTVELPATAPRGEGQA</sequence>
<dbReference type="Gene3D" id="3.30.565.10">
    <property type="entry name" value="Histidine kinase-like ATPase, C-terminal domain"/>
    <property type="match status" value="1"/>
</dbReference>
<evidence type="ECO:0000256" key="1">
    <source>
        <dbReference type="ARBA" id="ARBA00000085"/>
    </source>
</evidence>
<comment type="caution">
    <text evidence="12">The sequence shown here is derived from an EMBL/GenBank/DDBJ whole genome shotgun (WGS) entry which is preliminary data.</text>
</comment>
<dbReference type="InterPro" id="IPR004358">
    <property type="entry name" value="Sig_transdc_His_kin-like_C"/>
</dbReference>
<keyword evidence="6" id="KW-0812">Transmembrane</keyword>
<keyword evidence="4" id="KW-0597">Phosphoprotein</keyword>
<dbReference type="Proteomes" id="UP001500016">
    <property type="component" value="Unassembled WGS sequence"/>
</dbReference>
<gene>
    <name evidence="12" type="ORF">GCM10009801_74110</name>
</gene>
<dbReference type="InterPro" id="IPR050428">
    <property type="entry name" value="TCS_sensor_his_kinase"/>
</dbReference>
<dbReference type="Pfam" id="PF02518">
    <property type="entry name" value="HATPase_c"/>
    <property type="match status" value="1"/>
</dbReference>
<dbReference type="InterPro" id="IPR003594">
    <property type="entry name" value="HATPase_dom"/>
</dbReference>
<keyword evidence="7" id="KW-0418">Kinase</keyword>
<keyword evidence="9" id="KW-0902">Two-component regulatory system</keyword>
<dbReference type="PANTHER" id="PTHR45436:SF5">
    <property type="entry name" value="SENSOR HISTIDINE KINASE TRCS"/>
    <property type="match status" value="1"/>
</dbReference>
<dbReference type="PANTHER" id="PTHR45436">
    <property type="entry name" value="SENSOR HISTIDINE KINASE YKOH"/>
    <property type="match status" value="1"/>
</dbReference>
<reference evidence="13" key="1">
    <citation type="journal article" date="2019" name="Int. J. Syst. Evol. Microbiol.">
        <title>The Global Catalogue of Microorganisms (GCM) 10K type strain sequencing project: providing services to taxonomists for standard genome sequencing and annotation.</title>
        <authorList>
            <consortium name="The Broad Institute Genomics Platform"/>
            <consortium name="The Broad Institute Genome Sequencing Center for Infectious Disease"/>
            <person name="Wu L."/>
            <person name="Ma J."/>
        </authorList>
    </citation>
    <scope>NUCLEOTIDE SEQUENCE [LARGE SCALE GENOMIC DNA]</scope>
    <source>
        <strain evidence="13">JCM 15478</strain>
    </source>
</reference>
<evidence type="ECO:0000256" key="3">
    <source>
        <dbReference type="ARBA" id="ARBA00012438"/>
    </source>
</evidence>
<evidence type="ECO:0000256" key="2">
    <source>
        <dbReference type="ARBA" id="ARBA00004370"/>
    </source>
</evidence>
<dbReference type="InterPro" id="IPR036890">
    <property type="entry name" value="HATPase_C_sf"/>
</dbReference>
<name>A0ABP5IMR5_9ACTN</name>
<dbReference type="SUPFAM" id="SSF55874">
    <property type="entry name" value="ATPase domain of HSP90 chaperone/DNA topoisomerase II/histidine kinase"/>
    <property type="match status" value="1"/>
</dbReference>
<dbReference type="PRINTS" id="PR00344">
    <property type="entry name" value="BCTRLSENSOR"/>
</dbReference>
<evidence type="ECO:0000313" key="12">
    <source>
        <dbReference type="EMBL" id="GAA2101119.1"/>
    </source>
</evidence>
<evidence type="ECO:0000256" key="5">
    <source>
        <dbReference type="ARBA" id="ARBA00022679"/>
    </source>
</evidence>
<evidence type="ECO:0000256" key="7">
    <source>
        <dbReference type="ARBA" id="ARBA00022777"/>
    </source>
</evidence>
<keyword evidence="13" id="KW-1185">Reference proteome</keyword>
<evidence type="ECO:0000259" key="11">
    <source>
        <dbReference type="PROSITE" id="PS50109"/>
    </source>
</evidence>
<comment type="catalytic activity">
    <reaction evidence="1">
        <text>ATP + protein L-histidine = ADP + protein N-phospho-L-histidine.</text>
        <dbReference type="EC" id="2.7.13.3"/>
    </reaction>
</comment>
<evidence type="ECO:0000313" key="13">
    <source>
        <dbReference type="Proteomes" id="UP001500016"/>
    </source>
</evidence>
<dbReference type="InterPro" id="IPR005467">
    <property type="entry name" value="His_kinase_dom"/>
</dbReference>
<keyword evidence="8" id="KW-1133">Transmembrane helix</keyword>
<organism evidence="12 13">
    <name type="scientific">Streptomyces albiaxialis</name>
    <dbReference type="NCBI Taxonomy" id="329523"/>
    <lineage>
        <taxon>Bacteria</taxon>
        <taxon>Bacillati</taxon>
        <taxon>Actinomycetota</taxon>
        <taxon>Actinomycetes</taxon>
        <taxon>Kitasatosporales</taxon>
        <taxon>Streptomycetaceae</taxon>
        <taxon>Streptomyces</taxon>
    </lineage>
</organism>
<proteinExistence type="predicted"/>
<evidence type="ECO:0000256" key="8">
    <source>
        <dbReference type="ARBA" id="ARBA00022989"/>
    </source>
</evidence>
<evidence type="ECO:0000256" key="10">
    <source>
        <dbReference type="ARBA" id="ARBA00023136"/>
    </source>
</evidence>
<comment type="subcellular location">
    <subcellularLocation>
        <location evidence="2">Membrane</location>
    </subcellularLocation>
</comment>
<evidence type="ECO:0000256" key="4">
    <source>
        <dbReference type="ARBA" id="ARBA00022553"/>
    </source>
</evidence>
<dbReference type="EC" id="2.7.13.3" evidence="3"/>
<protein>
    <recommendedName>
        <fullName evidence="3">histidine kinase</fullName>
        <ecNumber evidence="3">2.7.13.3</ecNumber>
    </recommendedName>
</protein>
<keyword evidence="5" id="KW-0808">Transferase</keyword>
<keyword evidence="10" id="KW-0472">Membrane</keyword>
<accession>A0ABP5IMR5</accession>